<keyword evidence="5" id="KW-1185">Reference proteome</keyword>
<dbReference type="Proteomes" id="UP001210925">
    <property type="component" value="Unassembled WGS sequence"/>
</dbReference>
<dbReference type="PANTHER" id="PTHR23188">
    <property type="entry name" value="RNA POLYMERASE II-ASSOCIATED FACTOR 1 HOMOLOG"/>
    <property type="match status" value="1"/>
</dbReference>
<dbReference type="GO" id="GO:0006368">
    <property type="term" value="P:transcription elongation by RNA polymerase II"/>
    <property type="evidence" value="ECO:0007669"/>
    <property type="project" value="InterPro"/>
</dbReference>
<dbReference type="InterPro" id="IPR007133">
    <property type="entry name" value="RNA_pol_II-assoc_Paf1"/>
</dbReference>
<dbReference type="AlphaFoldDB" id="A0AAD5UMP2"/>
<proteinExistence type="inferred from homology"/>
<reference evidence="4" key="1">
    <citation type="submission" date="2020-05" db="EMBL/GenBank/DDBJ databases">
        <title>Phylogenomic resolution of chytrid fungi.</title>
        <authorList>
            <person name="Stajich J.E."/>
            <person name="Amses K."/>
            <person name="Simmons R."/>
            <person name="Seto K."/>
            <person name="Myers J."/>
            <person name="Bonds A."/>
            <person name="Quandt C.A."/>
            <person name="Barry K."/>
            <person name="Liu P."/>
            <person name="Grigoriev I."/>
            <person name="Longcore J.E."/>
            <person name="James T.Y."/>
        </authorList>
    </citation>
    <scope>NUCLEOTIDE SEQUENCE</scope>
    <source>
        <strain evidence="4">PLAUS21</strain>
    </source>
</reference>
<evidence type="ECO:0000256" key="2">
    <source>
        <dbReference type="ARBA" id="ARBA00007560"/>
    </source>
</evidence>
<dbReference type="EMBL" id="JADGKB010000002">
    <property type="protein sequence ID" value="KAJ3262328.1"/>
    <property type="molecule type" value="Genomic_DNA"/>
</dbReference>
<dbReference type="PANTHER" id="PTHR23188:SF12">
    <property type="entry name" value="RNA POLYMERASE II-ASSOCIATED FACTOR 1 HOMOLOG"/>
    <property type="match status" value="1"/>
</dbReference>
<comment type="caution">
    <text evidence="4">The sequence shown here is derived from an EMBL/GenBank/DDBJ whole genome shotgun (WGS) entry which is preliminary data.</text>
</comment>
<organism evidence="4 5">
    <name type="scientific">Boothiomyces macroporosus</name>
    <dbReference type="NCBI Taxonomy" id="261099"/>
    <lineage>
        <taxon>Eukaryota</taxon>
        <taxon>Fungi</taxon>
        <taxon>Fungi incertae sedis</taxon>
        <taxon>Chytridiomycota</taxon>
        <taxon>Chytridiomycota incertae sedis</taxon>
        <taxon>Chytridiomycetes</taxon>
        <taxon>Rhizophydiales</taxon>
        <taxon>Terramycetaceae</taxon>
        <taxon>Boothiomyces</taxon>
    </lineage>
</organism>
<keyword evidence="3" id="KW-0539">Nucleus</keyword>
<name>A0AAD5UMP2_9FUNG</name>
<dbReference type="Pfam" id="PF03985">
    <property type="entry name" value="Paf1"/>
    <property type="match status" value="1"/>
</dbReference>
<evidence type="ECO:0000256" key="3">
    <source>
        <dbReference type="ARBA" id="ARBA00023242"/>
    </source>
</evidence>
<sequence>MSSKKDAQKKVGQDFAFKLRYHCELPPVPFDPVLLKYPHAEDRLYRYKETSLLSNYQHQLVHPDGDQGLPCNPLQLGLCEKEFQNPNHKLTKKKLDPKDEALMVKPVDKKLDSQGVINVPWLRRSEFISAQRNAYGRGNKKDYEKKYIEKEYTIDEQIAAIKNTFDKARNANVSTLQHPRNKDLKAIEIIPVFPDFENWDDNYCMVTYDEDPIPERKETLPADQHLLALEESLLKPLALKTEDRTESWMAYYTPSKDTISKIMQKRRLEEIDQYNINQFQYEYKFQREYDHQASQSNYPFFLQVRTEEGGAFYSPIQNQLKLKKRRALSKRDRYYSDNIEKPTKILMKHRPLTSEEREKRKNMMQDLFKIEAEDEDF</sequence>
<evidence type="ECO:0000256" key="1">
    <source>
        <dbReference type="ARBA" id="ARBA00004123"/>
    </source>
</evidence>
<gene>
    <name evidence="4" type="primary">PAF1</name>
    <name evidence="4" type="ORF">HK103_002742</name>
</gene>
<dbReference type="GO" id="GO:0016593">
    <property type="term" value="C:Cdc73/Paf1 complex"/>
    <property type="evidence" value="ECO:0007669"/>
    <property type="project" value="InterPro"/>
</dbReference>
<evidence type="ECO:0000313" key="5">
    <source>
        <dbReference type="Proteomes" id="UP001210925"/>
    </source>
</evidence>
<accession>A0AAD5UMP2</accession>
<comment type="similarity">
    <text evidence="2">Belongs to the PAF1 family.</text>
</comment>
<protein>
    <submittedName>
        <fullName evidence="4">RNA polymerase-associated factor</fullName>
    </submittedName>
</protein>
<dbReference type="GO" id="GO:0000993">
    <property type="term" value="F:RNA polymerase II complex binding"/>
    <property type="evidence" value="ECO:0007669"/>
    <property type="project" value="TreeGrafter"/>
</dbReference>
<comment type="subcellular location">
    <subcellularLocation>
        <location evidence="1">Nucleus</location>
    </subcellularLocation>
</comment>
<evidence type="ECO:0000313" key="4">
    <source>
        <dbReference type="EMBL" id="KAJ3262328.1"/>
    </source>
</evidence>
<dbReference type="GO" id="GO:0003682">
    <property type="term" value="F:chromatin binding"/>
    <property type="evidence" value="ECO:0007669"/>
    <property type="project" value="TreeGrafter"/>
</dbReference>